<dbReference type="InterPro" id="IPR011990">
    <property type="entry name" value="TPR-like_helical_dom_sf"/>
</dbReference>
<evidence type="ECO:0000256" key="2">
    <source>
        <dbReference type="SAM" id="Phobius"/>
    </source>
</evidence>
<sequence>MAVNQPHERANLLVELGRYEQALPVFTEAIPQAEDATERAEIFADMAACLAKLGRFGQAEQLFRDEVLPYLSTDEWAMHRFVVILINSGKQVEADAINQQLLSAYPNSSLHYVIDAKLLRQQRRFVDAWSAIQEARRLDPDSAYAQEEQLTLLACWQPSSRKPITPLLDMAVPNWEAVVEEAVARAPSDPTIRLLAGEIYAKKSQPAKAQQHLLDALQLDPSYQPYIVNSLQHVLTLQQPLMRALLWPFRRVPESWALGLVVIVPMLARGLIDLASSRGINLVTSLLGICLLMLIPTLGIYFMCRVLVEFTPVGQIILSERDKWRNRLQCLALWLFFAISTVVVLQGLR</sequence>
<keyword evidence="4" id="KW-1185">Reference proteome</keyword>
<organism evidence="3 4">
    <name type="scientific">Fibrella aestuarina BUZ 2</name>
    <dbReference type="NCBI Taxonomy" id="1166018"/>
    <lineage>
        <taxon>Bacteria</taxon>
        <taxon>Pseudomonadati</taxon>
        <taxon>Bacteroidota</taxon>
        <taxon>Cytophagia</taxon>
        <taxon>Cytophagales</taxon>
        <taxon>Spirosomataceae</taxon>
        <taxon>Fibrella</taxon>
    </lineage>
</organism>
<dbReference type="SUPFAM" id="SSF48452">
    <property type="entry name" value="TPR-like"/>
    <property type="match status" value="1"/>
</dbReference>
<feature type="transmembrane region" description="Helical" evidence="2">
    <location>
        <begin position="255"/>
        <end position="272"/>
    </location>
</feature>
<dbReference type="SMART" id="SM00028">
    <property type="entry name" value="TPR"/>
    <property type="match status" value="4"/>
</dbReference>
<dbReference type="AlphaFoldDB" id="I0KG84"/>
<dbReference type="Proteomes" id="UP000011058">
    <property type="component" value="Chromosome"/>
</dbReference>
<gene>
    <name evidence="3" type="ORF">FAES_5138</name>
</gene>
<dbReference type="InterPro" id="IPR019734">
    <property type="entry name" value="TPR_rpt"/>
</dbReference>
<dbReference type="HOGENOM" id="CLU_793977_0_0_10"/>
<feature type="transmembrane region" description="Helical" evidence="2">
    <location>
        <begin position="284"/>
        <end position="308"/>
    </location>
</feature>
<proteinExistence type="predicted"/>
<evidence type="ECO:0000313" key="3">
    <source>
        <dbReference type="EMBL" id="CCH03137.1"/>
    </source>
</evidence>
<dbReference type="Gene3D" id="1.25.40.10">
    <property type="entry name" value="Tetratricopeptide repeat domain"/>
    <property type="match status" value="2"/>
</dbReference>
<reference evidence="3 4" key="1">
    <citation type="journal article" date="2012" name="J. Bacteriol.">
        <title>Genome Sequence of Fibrella aestuarina BUZ 2T, a Filamentous Marine Bacterium.</title>
        <authorList>
            <person name="Filippini M."/>
            <person name="Qi W."/>
            <person name="Blom J."/>
            <person name="Goesmann A."/>
            <person name="Smits T.H."/>
            <person name="Bagheri H.C."/>
        </authorList>
    </citation>
    <scope>NUCLEOTIDE SEQUENCE [LARGE SCALE GENOMIC DNA]</scope>
    <source>
        <strain evidence="4">BUZ 2T</strain>
    </source>
</reference>
<keyword evidence="2" id="KW-1133">Transmembrane helix</keyword>
<dbReference type="eggNOG" id="COG0457">
    <property type="taxonomic scope" value="Bacteria"/>
</dbReference>
<keyword evidence="2" id="KW-0472">Membrane</keyword>
<keyword evidence="1" id="KW-0802">TPR repeat</keyword>
<evidence type="ECO:0000313" key="4">
    <source>
        <dbReference type="Proteomes" id="UP000011058"/>
    </source>
</evidence>
<feature type="transmembrane region" description="Helical" evidence="2">
    <location>
        <begin position="328"/>
        <end position="348"/>
    </location>
</feature>
<evidence type="ECO:0008006" key="5">
    <source>
        <dbReference type="Google" id="ProtNLM"/>
    </source>
</evidence>
<dbReference type="EMBL" id="HE796683">
    <property type="protein sequence ID" value="CCH03137.1"/>
    <property type="molecule type" value="Genomic_DNA"/>
</dbReference>
<dbReference type="STRING" id="1166018.FAES_5138"/>
<accession>I0KG84</accession>
<protein>
    <recommendedName>
        <fullName evidence="5">Tetratricopeptide repeat protein</fullName>
    </recommendedName>
</protein>
<dbReference type="Pfam" id="PF13432">
    <property type="entry name" value="TPR_16"/>
    <property type="match status" value="2"/>
</dbReference>
<evidence type="ECO:0000256" key="1">
    <source>
        <dbReference type="PROSITE-ProRule" id="PRU00339"/>
    </source>
</evidence>
<keyword evidence="2" id="KW-0812">Transmembrane</keyword>
<dbReference type="PROSITE" id="PS50005">
    <property type="entry name" value="TPR"/>
    <property type="match status" value="1"/>
</dbReference>
<feature type="repeat" description="TPR" evidence="1">
    <location>
        <begin position="190"/>
        <end position="223"/>
    </location>
</feature>
<dbReference type="KEGG" id="fae:FAES_5138"/>
<name>I0KG84_9BACT</name>